<sequence length="135" mass="15750">MAILSLAYYESLKRYWRRRKYQRINGVKRKKLRILRLGGGGSPRRIWRIRRRNPKQHLKLISPIKLLEKFHEAYVGMMIAVAKKMANPNSNNGGKKVAKDRQVSLVSSGEEVDSKMVVEIYKKLAASRQLRTEEL</sequence>
<dbReference type="Proteomes" id="UP001164539">
    <property type="component" value="Chromosome 9"/>
</dbReference>
<evidence type="ECO:0000313" key="1">
    <source>
        <dbReference type="EMBL" id="KAJ4709864.1"/>
    </source>
</evidence>
<reference evidence="1 2" key="1">
    <citation type="journal article" date="2023" name="Science">
        <title>Complex scaffold remodeling in plant triterpene biosynthesis.</title>
        <authorList>
            <person name="De La Pena R."/>
            <person name="Hodgson H."/>
            <person name="Liu J.C."/>
            <person name="Stephenson M.J."/>
            <person name="Martin A.C."/>
            <person name="Owen C."/>
            <person name="Harkess A."/>
            <person name="Leebens-Mack J."/>
            <person name="Jimenez L.E."/>
            <person name="Osbourn A."/>
            <person name="Sattely E.S."/>
        </authorList>
    </citation>
    <scope>NUCLEOTIDE SEQUENCE [LARGE SCALE GENOMIC DNA]</scope>
    <source>
        <strain evidence="2">cv. JPN11</strain>
        <tissue evidence="1">Leaf</tissue>
    </source>
</reference>
<proteinExistence type="predicted"/>
<gene>
    <name evidence="1" type="ORF">OWV82_016122</name>
</gene>
<dbReference type="EMBL" id="CM051402">
    <property type="protein sequence ID" value="KAJ4709864.1"/>
    <property type="molecule type" value="Genomic_DNA"/>
</dbReference>
<accession>A0ACC1XGK6</accession>
<evidence type="ECO:0000313" key="2">
    <source>
        <dbReference type="Proteomes" id="UP001164539"/>
    </source>
</evidence>
<comment type="caution">
    <text evidence="1">The sequence shown here is derived from an EMBL/GenBank/DDBJ whole genome shotgun (WGS) entry which is preliminary data.</text>
</comment>
<keyword evidence="2" id="KW-1185">Reference proteome</keyword>
<name>A0ACC1XGK6_MELAZ</name>
<organism evidence="1 2">
    <name type="scientific">Melia azedarach</name>
    <name type="common">Chinaberry tree</name>
    <dbReference type="NCBI Taxonomy" id="155640"/>
    <lineage>
        <taxon>Eukaryota</taxon>
        <taxon>Viridiplantae</taxon>
        <taxon>Streptophyta</taxon>
        <taxon>Embryophyta</taxon>
        <taxon>Tracheophyta</taxon>
        <taxon>Spermatophyta</taxon>
        <taxon>Magnoliopsida</taxon>
        <taxon>eudicotyledons</taxon>
        <taxon>Gunneridae</taxon>
        <taxon>Pentapetalae</taxon>
        <taxon>rosids</taxon>
        <taxon>malvids</taxon>
        <taxon>Sapindales</taxon>
        <taxon>Meliaceae</taxon>
        <taxon>Melia</taxon>
    </lineage>
</organism>
<protein>
    <submittedName>
        <fullName evidence="1">Transcriptional repressor NrdR like</fullName>
    </submittedName>
</protein>